<feature type="compositionally biased region" description="Basic residues" evidence="6">
    <location>
        <begin position="419"/>
        <end position="428"/>
    </location>
</feature>
<dbReference type="SUPFAM" id="SSF57850">
    <property type="entry name" value="RING/U-box"/>
    <property type="match status" value="1"/>
</dbReference>
<dbReference type="FunFam" id="3.30.40.10:FF:001168">
    <property type="entry name" value="U-box domain-containing protein 31"/>
    <property type="match status" value="1"/>
</dbReference>
<evidence type="ECO:0000256" key="6">
    <source>
        <dbReference type="SAM" id="MobiDB-lite"/>
    </source>
</evidence>
<dbReference type="Gene3D" id="3.30.40.10">
    <property type="entry name" value="Zinc/RING finger domain, C3HC4 (zinc finger)"/>
    <property type="match status" value="1"/>
</dbReference>
<evidence type="ECO:0000256" key="2">
    <source>
        <dbReference type="ARBA" id="ARBA00004906"/>
    </source>
</evidence>
<evidence type="ECO:0000313" key="8">
    <source>
        <dbReference type="EMBL" id="KAG9444052.1"/>
    </source>
</evidence>
<evidence type="ECO:0000256" key="3">
    <source>
        <dbReference type="ARBA" id="ARBA00022679"/>
    </source>
</evidence>
<dbReference type="AlphaFoldDB" id="A0AAV7E5H9"/>
<dbReference type="InterPro" id="IPR011989">
    <property type="entry name" value="ARM-like"/>
</dbReference>
<evidence type="ECO:0000256" key="4">
    <source>
        <dbReference type="ARBA" id="ARBA00022786"/>
    </source>
</evidence>
<evidence type="ECO:0000256" key="5">
    <source>
        <dbReference type="RuleBase" id="RU369093"/>
    </source>
</evidence>
<proteinExistence type="predicted"/>
<evidence type="ECO:0000313" key="9">
    <source>
        <dbReference type="Proteomes" id="UP000825729"/>
    </source>
</evidence>
<organism evidence="8 9">
    <name type="scientific">Aristolochia fimbriata</name>
    <name type="common">White veined hardy Dutchman's pipe vine</name>
    <dbReference type="NCBI Taxonomy" id="158543"/>
    <lineage>
        <taxon>Eukaryota</taxon>
        <taxon>Viridiplantae</taxon>
        <taxon>Streptophyta</taxon>
        <taxon>Embryophyta</taxon>
        <taxon>Tracheophyta</taxon>
        <taxon>Spermatophyta</taxon>
        <taxon>Magnoliopsida</taxon>
        <taxon>Magnoliidae</taxon>
        <taxon>Piperales</taxon>
        <taxon>Aristolochiaceae</taxon>
        <taxon>Aristolochia</taxon>
    </lineage>
</organism>
<dbReference type="EC" id="2.3.2.27" evidence="5"/>
<dbReference type="Pfam" id="PF25598">
    <property type="entry name" value="ARM_PUB"/>
    <property type="match status" value="1"/>
</dbReference>
<sequence>MPARVAPLDTGVIQIPYHFRCPISLELMSDPVTVATGQTYDRASIESWVATGNTTCPVTRAPLNDFTLIPNHNLRRLIQDWCVANKSRGVERIPTPKQPADPAHLRALLLQLGSSASAPEPRRAALRRLRALARESDKNRSLMSAHGLLPTLLSIFHHLAATANDDDDDELLQSLALLVMFPLSEPECTSLASDPDRVAFLVSLLNHPTSMEARDAGAPGVGGGDGGHLRGPRRTPASVPVDDEGGGEGGGEGPLLPLPGEAEPAEGGGGRGRAGPRGPAGGPGEVRRGAGAGDGGAAVPGPVRVRGVRGPRDDGAGPGEDHTEGVGQGDGVRGGGAPGAVLRLGAAAAGGGGRGGGDAAAAAGPERLHRAGEAEGAAPPQAPPGRLAPPLRRQFRRFRLQRRPPLLNPEHSSLPKFPTTKKIKKNNN</sequence>
<dbReference type="SUPFAM" id="SSF48371">
    <property type="entry name" value="ARM repeat"/>
    <property type="match status" value="1"/>
</dbReference>
<dbReference type="PANTHER" id="PTHR22849">
    <property type="entry name" value="WDSAM1 PROTEIN"/>
    <property type="match status" value="1"/>
</dbReference>
<gene>
    <name evidence="8" type="ORF">H6P81_015392</name>
</gene>
<feature type="compositionally biased region" description="Basic and acidic residues" evidence="6">
    <location>
        <begin position="310"/>
        <end position="324"/>
    </location>
</feature>
<feature type="compositionally biased region" description="Gly residues" evidence="6">
    <location>
        <begin position="326"/>
        <end position="338"/>
    </location>
</feature>
<keyword evidence="4 5" id="KW-0833">Ubl conjugation pathway</keyword>
<dbReference type="EMBL" id="JAINDJ010000006">
    <property type="protein sequence ID" value="KAG9444052.1"/>
    <property type="molecule type" value="Genomic_DNA"/>
</dbReference>
<feature type="domain" description="U-box" evidence="7">
    <location>
        <begin position="14"/>
        <end position="88"/>
    </location>
</feature>
<comment type="caution">
    <text evidence="8">The sequence shown here is derived from an EMBL/GenBank/DDBJ whole genome shotgun (WGS) entry which is preliminary data.</text>
</comment>
<dbReference type="InterPro" id="IPR003613">
    <property type="entry name" value="Ubox_domain"/>
</dbReference>
<dbReference type="PROSITE" id="PS51698">
    <property type="entry name" value="U_BOX"/>
    <property type="match status" value="1"/>
</dbReference>
<dbReference type="InterPro" id="IPR016024">
    <property type="entry name" value="ARM-type_fold"/>
</dbReference>
<dbReference type="InterPro" id="IPR013083">
    <property type="entry name" value="Znf_RING/FYVE/PHD"/>
</dbReference>
<feature type="compositionally biased region" description="Basic residues" evidence="6">
    <location>
        <begin position="393"/>
        <end position="402"/>
    </location>
</feature>
<name>A0AAV7E5H9_ARIFI</name>
<dbReference type="CDD" id="cd16664">
    <property type="entry name" value="RING-Ubox_PUB"/>
    <property type="match status" value="1"/>
</dbReference>
<comment type="catalytic activity">
    <reaction evidence="1 5">
        <text>S-ubiquitinyl-[E2 ubiquitin-conjugating enzyme]-L-cysteine + [acceptor protein]-L-lysine = [E2 ubiquitin-conjugating enzyme]-L-cysteine + N(6)-ubiquitinyl-[acceptor protein]-L-lysine.</text>
        <dbReference type="EC" id="2.3.2.27"/>
    </reaction>
</comment>
<comment type="pathway">
    <text evidence="2 5">Protein modification; protein ubiquitination.</text>
</comment>
<dbReference type="GO" id="GO:0016567">
    <property type="term" value="P:protein ubiquitination"/>
    <property type="evidence" value="ECO:0007669"/>
    <property type="project" value="UniProtKB-UniRule"/>
</dbReference>
<feature type="region of interest" description="Disordered" evidence="6">
    <location>
        <begin position="211"/>
        <end position="428"/>
    </location>
</feature>
<reference evidence="8 9" key="1">
    <citation type="submission" date="2021-07" db="EMBL/GenBank/DDBJ databases">
        <title>The Aristolochia fimbriata genome: insights into angiosperm evolution, floral development and chemical biosynthesis.</title>
        <authorList>
            <person name="Jiao Y."/>
        </authorList>
    </citation>
    <scope>NUCLEOTIDE SEQUENCE [LARGE SCALE GENOMIC DNA]</scope>
    <source>
        <strain evidence="8">IBCAS-2021</strain>
        <tissue evidence="8">Leaf</tissue>
    </source>
</reference>
<comment type="function">
    <text evidence="5">Functions as an E3 ubiquitin ligase.</text>
</comment>
<keyword evidence="9" id="KW-1185">Reference proteome</keyword>
<dbReference type="Gene3D" id="1.25.10.10">
    <property type="entry name" value="Leucine-rich Repeat Variant"/>
    <property type="match status" value="1"/>
</dbReference>
<feature type="compositionally biased region" description="Gly residues" evidence="6">
    <location>
        <begin position="348"/>
        <end position="358"/>
    </location>
</feature>
<keyword evidence="3 5" id="KW-0808">Transferase</keyword>
<protein>
    <recommendedName>
        <fullName evidence="5 7">U-box domain-containing protein</fullName>
        <ecNumber evidence="5">2.3.2.27</ecNumber>
    </recommendedName>
    <alternativeName>
        <fullName evidence="5">RING-type E3 ubiquitin transferase PUB</fullName>
    </alternativeName>
</protein>
<dbReference type="GO" id="GO:0061630">
    <property type="term" value="F:ubiquitin protein ligase activity"/>
    <property type="evidence" value="ECO:0007669"/>
    <property type="project" value="UniProtKB-UniRule"/>
</dbReference>
<evidence type="ECO:0000256" key="1">
    <source>
        <dbReference type="ARBA" id="ARBA00000900"/>
    </source>
</evidence>
<evidence type="ECO:0000259" key="7">
    <source>
        <dbReference type="PROSITE" id="PS51698"/>
    </source>
</evidence>
<dbReference type="Proteomes" id="UP000825729">
    <property type="component" value="Unassembled WGS sequence"/>
</dbReference>
<dbReference type="InterPro" id="IPR045210">
    <property type="entry name" value="RING-Ubox_PUB"/>
</dbReference>
<feature type="compositionally biased region" description="Gly residues" evidence="6">
    <location>
        <begin position="266"/>
        <end position="298"/>
    </location>
</feature>
<dbReference type="InterPro" id="IPR058678">
    <property type="entry name" value="ARM_PUB"/>
</dbReference>
<accession>A0AAV7E5H9</accession>
<dbReference type="PANTHER" id="PTHR22849:SF112">
    <property type="entry name" value="U-BOX DOMAIN-CONTAINING PROTEIN 26"/>
    <property type="match status" value="1"/>
</dbReference>
<dbReference type="Pfam" id="PF04564">
    <property type="entry name" value="U-box"/>
    <property type="match status" value="1"/>
</dbReference>
<dbReference type="SMART" id="SM00504">
    <property type="entry name" value="Ubox"/>
    <property type="match status" value="1"/>
</dbReference>
<dbReference type="InterPro" id="IPR045185">
    <property type="entry name" value="PUB22/23/24-like"/>
</dbReference>